<dbReference type="InterPro" id="IPR014001">
    <property type="entry name" value="Helicase_ATP-bd"/>
</dbReference>
<gene>
    <name evidence="15" type="primary">uvrB</name>
    <name evidence="15" type="ORF">ENF18_05115</name>
</gene>
<dbReference type="Gene3D" id="3.40.50.300">
    <property type="entry name" value="P-loop containing nucleotide triphosphate hydrolases"/>
    <property type="match status" value="3"/>
</dbReference>
<dbReference type="HAMAP" id="MF_00204">
    <property type="entry name" value="UvrB"/>
    <property type="match status" value="1"/>
</dbReference>
<dbReference type="PANTHER" id="PTHR24029">
    <property type="entry name" value="UVRABC SYSTEM PROTEIN B"/>
    <property type="match status" value="1"/>
</dbReference>
<keyword evidence="4" id="KW-0227">DNA damage</keyword>
<dbReference type="NCBIfam" id="TIGR00631">
    <property type="entry name" value="uvrb"/>
    <property type="match status" value="1"/>
</dbReference>
<keyword evidence="5" id="KW-0228">DNA excision</keyword>
<dbReference type="Pfam" id="PF12344">
    <property type="entry name" value="UvrB"/>
    <property type="match status" value="1"/>
</dbReference>
<name>A0A7C0VAW4_UNCW3</name>
<keyword evidence="6" id="KW-0067">ATP-binding</keyword>
<dbReference type="PROSITE" id="PS51194">
    <property type="entry name" value="HELICASE_CTER"/>
    <property type="match status" value="1"/>
</dbReference>
<proteinExistence type="inferred from homology"/>
<dbReference type="GO" id="GO:0016887">
    <property type="term" value="F:ATP hydrolysis activity"/>
    <property type="evidence" value="ECO:0007669"/>
    <property type="project" value="InterPro"/>
</dbReference>
<keyword evidence="3" id="KW-0547">Nucleotide-binding</keyword>
<dbReference type="CDD" id="cd17916">
    <property type="entry name" value="DEXHc_UvrB"/>
    <property type="match status" value="1"/>
</dbReference>
<accession>A0A7C0VAW4</accession>
<sequence>IKELNMPVLVISHNKTLAAQLYGEFKSFFPENAVEYFISYYDYYQPEAYIPQTDTYIEKDASINEDIDRLRLKATTSLLEREDVIVVASVSCIYGLGNPADFKSMILSFERGENRSRDQVLLKLVDLQYTRNDIEFTRGTFRVKGDIVDIFPSYEKFAIRIEFFGDEIDRISMIDPLTGHRLEDKARVFIYPAKHFVTPFPRLQDAIREIEKELEERIKWFVDRRKLLEAQRLEARTKYDLELLKEVGYCPGIENYSRHLTGRKPGERPACLIDYFPDEFLCIIDESHVTIPQLRAMYNGDRSRKETLVEYGFRLPSALDNRPLKFDEFLSLLKYVIFVSATPGEWEIEKSGGVVVEQVIRPTGLVDPEVVVKPTENQVDDLIEEIRQRVEKGQRTLVTTLTKRMAEDLAEYLLNLGLRVRYIHSEFDAFERVELLRGLRLGEFDVLVGINLLREGLDLPEVSLVAVLDADKEGFLRSETSLIQVAGRAARNVDGKVILYADTITGSMERALKEMERRRNKQLEYNKKHGIIPRTIVKSKDDILKTTSVADAKEEYKEAIHIPEFKSEMERIEAVEELTRKMHKYAANLEFEKAAEIRDLIRRIMNEQRRERKGSTSYKRGSKRRHR</sequence>
<dbReference type="GO" id="GO:0009380">
    <property type="term" value="C:excinuclease repair complex"/>
    <property type="evidence" value="ECO:0007669"/>
    <property type="project" value="InterPro"/>
</dbReference>
<evidence type="ECO:0000259" key="12">
    <source>
        <dbReference type="PROSITE" id="PS50151"/>
    </source>
</evidence>
<dbReference type="Gene3D" id="4.10.860.10">
    <property type="entry name" value="UVR domain"/>
    <property type="match status" value="1"/>
</dbReference>
<dbReference type="GO" id="GO:0005524">
    <property type="term" value="F:ATP binding"/>
    <property type="evidence" value="ECO:0007669"/>
    <property type="project" value="UniProtKB-KW"/>
</dbReference>
<evidence type="ECO:0000256" key="4">
    <source>
        <dbReference type="ARBA" id="ARBA00022763"/>
    </source>
</evidence>
<dbReference type="PROSITE" id="PS51192">
    <property type="entry name" value="HELICASE_ATP_BIND_1"/>
    <property type="match status" value="1"/>
</dbReference>
<feature type="domain" description="Helicase C-terminal" evidence="14">
    <location>
        <begin position="378"/>
        <end position="531"/>
    </location>
</feature>
<dbReference type="PANTHER" id="PTHR24029:SF0">
    <property type="entry name" value="UVRABC SYSTEM PROTEIN B"/>
    <property type="match status" value="1"/>
</dbReference>
<dbReference type="NCBIfam" id="NF003673">
    <property type="entry name" value="PRK05298.1"/>
    <property type="match status" value="1"/>
</dbReference>
<dbReference type="Pfam" id="PF02151">
    <property type="entry name" value="UVR"/>
    <property type="match status" value="1"/>
</dbReference>
<dbReference type="InterPro" id="IPR001650">
    <property type="entry name" value="Helicase_C-like"/>
</dbReference>
<protein>
    <recommendedName>
        <fullName evidence="10">UvrABC system protein B</fullName>
    </recommendedName>
</protein>
<evidence type="ECO:0000313" key="15">
    <source>
        <dbReference type="EMBL" id="HDI83152.1"/>
    </source>
</evidence>
<comment type="similarity">
    <text evidence="1">Belongs to the UvrB family.</text>
</comment>
<evidence type="ECO:0000256" key="8">
    <source>
        <dbReference type="ARBA" id="ARBA00023204"/>
    </source>
</evidence>
<evidence type="ECO:0000256" key="5">
    <source>
        <dbReference type="ARBA" id="ARBA00022769"/>
    </source>
</evidence>
<dbReference type="Proteomes" id="UP000885847">
    <property type="component" value="Unassembled WGS sequence"/>
</dbReference>
<dbReference type="InterPro" id="IPR036876">
    <property type="entry name" value="UVR_dom_sf"/>
</dbReference>
<evidence type="ECO:0000259" key="13">
    <source>
        <dbReference type="PROSITE" id="PS51192"/>
    </source>
</evidence>
<dbReference type="PROSITE" id="PS50151">
    <property type="entry name" value="UVR"/>
    <property type="match status" value="1"/>
</dbReference>
<keyword evidence="2" id="KW-0963">Cytoplasm</keyword>
<dbReference type="SUPFAM" id="SSF46600">
    <property type="entry name" value="C-terminal UvrC-binding domain of UvrB"/>
    <property type="match status" value="1"/>
</dbReference>
<evidence type="ECO:0000256" key="1">
    <source>
        <dbReference type="ARBA" id="ARBA00008533"/>
    </source>
</evidence>
<evidence type="ECO:0000256" key="2">
    <source>
        <dbReference type="ARBA" id="ARBA00022490"/>
    </source>
</evidence>
<dbReference type="InterPro" id="IPR041471">
    <property type="entry name" value="UvrB_inter"/>
</dbReference>
<feature type="region of interest" description="Disordered" evidence="11">
    <location>
        <begin position="605"/>
        <end position="627"/>
    </location>
</feature>
<evidence type="ECO:0000256" key="3">
    <source>
        <dbReference type="ARBA" id="ARBA00022741"/>
    </source>
</evidence>
<feature type="domain" description="UVR" evidence="12">
    <location>
        <begin position="572"/>
        <end position="607"/>
    </location>
</feature>
<organism evidence="15">
    <name type="scientific">candidate division WOR-3 bacterium</name>
    <dbReference type="NCBI Taxonomy" id="2052148"/>
    <lineage>
        <taxon>Bacteria</taxon>
        <taxon>Bacteria division WOR-3</taxon>
    </lineage>
</organism>
<comment type="caution">
    <text evidence="15">The sequence shown here is derived from an EMBL/GenBank/DDBJ whole genome shotgun (WGS) entry which is preliminary data.</text>
</comment>
<dbReference type="Pfam" id="PF00271">
    <property type="entry name" value="Helicase_C"/>
    <property type="match status" value="1"/>
</dbReference>
<dbReference type="GO" id="GO:0003677">
    <property type="term" value="F:DNA binding"/>
    <property type="evidence" value="ECO:0007669"/>
    <property type="project" value="InterPro"/>
</dbReference>
<feature type="non-terminal residue" evidence="15">
    <location>
        <position position="1"/>
    </location>
</feature>
<dbReference type="SUPFAM" id="SSF52540">
    <property type="entry name" value="P-loop containing nucleoside triphosphate hydrolases"/>
    <property type="match status" value="2"/>
</dbReference>
<evidence type="ECO:0000259" key="14">
    <source>
        <dbReference type="PROSITE" id="PS51194"/>
    </source>
</evidence>
<dbReference type="SMART" id="SM00490">
    <property type="entry name" value="HELICc"/>
    <property type="match status" value="1"/>
</dbReference>
<dbReference type="GO" id="GO:0006289">
    <property type="term" value="P:nucleotide-excision repair"/>
    <property type="evidence" value="ECO:0007669"/>
    <property type="project" value="InterPro"/>
</dbReference>
<feature type="compositionally biased region" description="Basic and acidic residues" evidence="11">
    <location>
        <begin position="605"/>
        <end position="614"/>
    </location>
</feature>
<dbReference type="EMBL" id="DQWE01000245">
    <property type="protein sequence ID" value="HDI83152.1"/>
    <property type="molecule type" value="Genomic_DNA"/>
</dbReference>
<reference evidence="15" key="1">
    <citation type="journal article" date="2020" name="mSystems">
        <title>Genome- and Community-Level Interaction Insights into Carbon Utilization and Element Cycling Functions of Hydrothermarchaeota in Hydrothermal Sediment.</title>
        <authorList>
            <person name="Zhou Z."/>
            <person name="Liu Y."/>
            <person name="Xu W."/>
            <person name="Pan J."/>
            <person name="Luo Z.H."/>
            <person name="Li M."/>
        </authorList>
    </citation>
    <scope>NUCLEOTIDE SEQUENCE [LARGE SCALE GENOMIC DNA]</scope>
    <source>
        <strain evidence="15">HyVt-102</strain>
    </source>
</reference>
<dbReference type="InterPro" id="IPR024759">
    <property type="entry name" value="UvrB_YAD/RRR_dom"/>
</dbReference>
<evidence type="ECO:0000256" key="6">
    <source>
        <dbReference type="ARBA" id="ARBA00022840"/>
    </source>
</evidence>
<dbReference type="CDD" id="cd18790">
    <property type="entry name" value="SF2_C_UvrB"/>
    <property type="match status" value="1"/>
</dbReference>
<evidence type="ECO:0000256" key="10">
    <source>
        <dbReference type="ARBA" id="ARBA00029504"/>
    </source>
</evidence>
<dbReference type="InterPro" id="IPR027417">
    <property type="entry name" value="P-loop_NTPase"/>
</dbReference>
<keyword evidence="8" id="KW-0234">DNA repair</keyword>
<dbReference type="Pfam" id="PF17757">
    <property type="entry name" value="UvrB_inter"/>
    <property type="match status" value="1"/>
</dbReference>
<evidence type="ECO:0000256" key="7">
    <source>
        <dbReference type="ARBA" id="ARBA00022881"/>
    </source>
</evidence>
<feature type="domain" description="Helicase ATP-binding" evidence="13">
    <location>
        <begin position="1"/>
        <end position="108"/>
    </location>
</feature>
<dbReference type="AlphaFoldDB" id="A0A7C0VAW4"/>
<comment type="subunit">
    <text evidence="9">Forms a heterotetramer with UvrA during the search for lesions. Interacts with UvrC in an incision complex.</text>
</comment>
<dbReference type="InterPro" id="IPR001943">
    <property type="entry name" value="UVR_dom"/>
</dbReference>
<evidence type="ECO:0000256" key="11">
    <source>
        <dbReference type="SAM" id="MobiDB-lite"/>
    </source>
</evidence>
<keyword evidence="7" id="KW-0267">Excision nuclease</keyword>
<evidence type="ECO:0000256" key="9">
    <source>
        <dbReference type="ARBA" id="ARBA00026033"/>
    </source>
</evidence>
<dbReference type="InterPro" id="IPR004807">
    <property type="entry name" value="UvrB"/>
</dbReference>